<dbReference type="Proteomes" id="UP000799324">
    <property type="component" value="Unassembled WGS sequence"/>
</dbReference>
<dbReference type="EMBL" id="MU004555">
    <property type="protein sequence ID" value="KAF2648137.1"/>
    <property type="molecule type" value="Genomic_DNA"/>
</dbReference>
<evidence type="ECO:0000313" key="1">
    <source>
        <dbReference type="EMBL" id="KAF2648137.1"/>
    </source>
</evidence>
<proteinExistence type="predicted"/>
<dbReference type="AlphaFoldDB" id="A0A6A6SME5"/>
<gene>
    <name evidence="1" type="ORF">K491DRAFT_699134</name>
</gene>
<sequence length="82" mass="9637">MWFCQGLSGKQYCEKPFDPAKQDCAVEGPIEKTPRVETCAYCWYYLQWCMSFGHHDCFEWTCKKGPVQCKSNDCHDVQCILR</sequence>
<accession>A0A6A6SME5</accession>
<name>A0A6A6SME5_9PLEO</name>
<keyword evidence="2" id="KW-1185">Reference proteome</keyword>
<reference evidence="1" key="1">
    <citation type="journal article" date="2020" name="Stud. Mycol.">
        <title>101 Dothideomycetes genomes: a test case for predicting lifestyles and emergence of pathogens.</title>
        <authorList>
            <person name="Haridas S."/>
            <person name="Albert R."/>
            <person name="Binder M."/>
            <person name="Bloem J."/>
            <person name="Labutti K."/>
            <person name="Salamov A."/>
            <person name="Andreopoulos B."/>
            <person name="Baker S."/>
            <person name="Barry K."/>
            <person name="Bills G."/>
            <person name="Bluhm B."/>
            <person name="Cannon C."/>
            <person name="Castanera R."/>
            <person name="Culley D."/>
            <person name="Daum C."/>
            <person name="Ezra D."/>
            <person name="Gonzalez J."/>
            <person name="Henrissat B."/>
            <person name="Kuo A."/>
            <person name="Liang C."/>
            <person name="Lipzen A."/>
            <person name="Lutzoni F."/>
            <person name="Magnuson J."/>
            <person name="Mondo S."/>
            <person name="Nolan M."/>
            <person name="Ohm R."/>
            <person name="Pangilinan J."/>
            <person name="Park H.-J."/>
            <person name="Ramirez L."/>
            <person name="Alfaro M."/>
            <person name="Sun H."/>
            <person name="Tritt A."/>
            <person name="Yoshinaga Y."/>
            <person name="Zwiers L.-H."/>
            <person name="Turgeon B."/>
            <person name="Goodwin S."/>
            <person name="Spatafora J."/>
            <person name="Crous P."/>
            <person name="Grigoriev I."/>
        </authorList>
    </citation>
    <scope>NUCLEOTIDE SEQUENCE</scope>
    <source>
        <strain evidence="1">CBS 122681</strain>
    </source>
</reference>
<evidence type="ECO:0000313" key="2">
    <source>
        <dbReference type="Proteomes" id="UP000799324"/>
    </source>
</evidence>
<protein>
    <submittedName>
        <fullName evidence="1">Uncharacterized protein</fullName>
    </submittedName>
</protein>
<organism evidence="1 2">
    <name type="scientific">Lophiostoma macrostomum CBS 122681</name>
    <dbReference type="NCBI Taxonomy" id="1314788"/>
    <lineage>
        <taxon>Eukaryota</taxon>
        <taxon>Fungi</taxon>
        <taxon>Dikarya</taxon>
        <taxon>Ascomycota</taxon>
        <taxon>Pezizomycotina</taxon>
        <taxon>Dothideomycetes</taxon>
        <taxon>Pleosporomycetidae</taxon>
        <taxon>Pleosporales</taxon>
        <taxon>Lophiostomataceae</taxon>
        <taxon>Lophiostoma</taxon>
    </lineage>
</organism>